<dbReference type="RefSeq" id="WP_198122732.1">
    <property type="nucleotide sequence ID" value="NZ_JAECZC010000001.1"/>
</dbReference>
<name>A0A8J7HJM6_9NOST</name>
<feature type="signal peptide" evidence="1">
    <location>
        <begin position="1"/>
        <end position="30"/>
    </location>
</feature>
<evidence type="ECO:0000313" key="3">
    <source>
        <dbReference type="Proteomes" id="UP000632766"/>
    </source>
</evidence>
<dbReference type="InterPro" id="IPR013424">
    <property type="entry name" value="Ice-binding_C"/>
</dbReference>
<protein>
    <submittedName>
        <fullName evidence="2">PEP-CTERM sorting domain-containing protein</fullName>
    </submittedName>
</protein>
<keyword evidence="3" id="KW-1185">Reference proteome</keyword>
<organism evidence="2 3">
    <name type="scientific">Amazonocrinis nigriterrae CENA67</name>
    <dbReference type="NCBI Taxonomy" id="2794033"/>
    <lineage>
        <taxon>Bacteria</taxon>
        <taxon>Bacillati</taxon>
        <taxon>Cyanobacteriota</taxon>
        <taxon>Cyanophyceae</taxon>
        <taxon>Nostocales</taxon>
        <taxon>Nostocaceae</taxon>
        <taxon>Amazonocrinis</taxon>
        <taxon>Amazonocrinis nigriterrae</taxon>
    </lineage>
</organism>
<proteinExistence type="predicted"/>
<accession>A0A8J7HJM6</accession>
<feature type="chain" id="PRO_5035247150" evidence="1">
    <location>
        <begin position="31"/>
        <end position="169"/>
    </location>
</feature>
<comment type="caution">
    <text evidence="2">The sequence shown here is derived from an EMBL/GenBank/DDBJ whole genome shotgun (WGS) entry which is preliminary data.</text>
</comment>
<dbReference type="Proteomes" id="UP000632766">
    <property type="component" value="Unassembled WGS sequence"/>
</dbReference>
<reference evidence="2 3" key="1">
    <citation type="journal article" date="2021" name="Int. J. Syst. Evol. Microbiol.">
        <title>Amazonocrinis nigriterrae gen. nov., sp. nov., Atlanticothrix silvestris gen. nov., sp. nov. and Dendronalium phyllosphericum gen. nov., sp. nov., nostocacean cyanobacteria from Brazilian environments.</title>
        <authorList>
            <person name="Alvarenga D.O."/>
            <person name="Andreote A.P.D."/>
            <person name="Branco L.H.Z."/>
            <person name="Delbaje E."/>
            <person name="Cruz R.B."/>
            <person name="Varani A.M."/>
            <person name="Fiore M.F."/>
        </authorList>
    </citation>
    <scope>NUCLEOTIDE SEQUENCE [LARGE SCALE GENOMIC DNA]</scope>
    <source>
        <strain evidence="2 3">CENA67</strain>
    </source>
</reference>
<dbReference type="AlphaFoldDB" id="A0A8J7HJM6"/>
<sequence>MTNSIFKKLAVATVGSAVIFAVGETMPAQAANLNYSFSNASQTLTGTFSFDEAAAADQQVTVSEGLKIFANFNGQSYTEADDSLAVVFTDFLGKIPNGQGLGLQFEIPDVFTVYTDNFINPNDATEAGVQSVTYTSVPEPGSILALSVLGLGFFLGKKTACLKLSKTKA</sequence>
<gene>
    <name evidence="2" type="ORF">I8748_00310</name>
</gene>
<dbReference type="EMBL" id="JAECZC010000001">
    <property type="protein sequence ID" value="MBH8560666.1"/>
    <property type="molecule type" value="Genomic_DNA"/>
</dbReference>
<evidence type="ECO:0000313" key="2">
    <source>
        <dbReference type="EMBL" id="MBH8560666.1"/>
    </source>
</evidence>
<dbReference type="NCBIfam" id="TIGR02595">
    <property type="entry name" value="PEP_CTERM"/>
    <property type="match status" value="1"/>
</dbReference>
<evidence type="ECO:0000256" key="1">
    <source>
        <dbReference type="SAM" id="SignalP"/>
    </source>
</evidence>
<keyword evidence="1" id="KW-0732">Signal</keyword>